<organism evidence="6 7">
    <name type="scientific">Saccharomycopsis crataegensis</name>
    <dbReference type="NCBI Taxonomy" id="43959"/>
    <lineage>
        <taxon>Eukaryota</taxon>
        <taxon>Fungi</taxon>
        <taxon>Dikarya</taxon>
        <taxon>Ascomycota</taxon>
        <taxon>Saccharomycotina</taxon>
        <taxon>Saccharomycetes</taxon>
        <taxon>Saccharomycopsidaceae</taxon>
        <taxon>Saccharomycopsis</taxon>
    </lineage>
</organism>
<dbReference type="GeneID" id="90075412"/>
<evidence type="ECO:0000313" key="6">
    <source>
        <dbReference type="EMBL" id="GMM37437.1"/>
    </source>
</evidence>
<dbReference type="GO" id="GO:0005739">
    <property type="term" value="C:mitochondrion"/>
    <property type="evidence" value="ECO:0007669"/>
    <property type="project" value="TreeGrafter"/>
</dbReference>
<accession>A0AAV5QRC2</accession>
<dbReference type="AlphaFoldDB" id="A0AAV5QRC2"/>
<feature type="compositionally biased region" description="Basic residues" evidence="4">
    <location>
        <begin position="134"/>
        <end position="144"/>
    </location>
</feature>
<feature type="domain" description="Core" evidence="5">
    <location>
        <begin position="147"/>
        <end position="247"/>
    </location>
</feature>
<evidence type="ECO:0000313" key="7">
    <source>
        <dbReference type="Proteomes" id="UP001360560"/>
    </source>
</evidence>
<gene>
    <name evidence="6" type="ORF">DASC09_047620</name>
</gene>
<dbReference type="EMBL" id="BTFZ01000011">
    <property type="protein sequence ID" value="GMM37437.1"/>
    <property type="molecule type" value="Genomic_DNA"/>
</dbReference>
<feature type="compositionally biased region" description="Polar residues" evidence="4">
    <location>
        <begin position="107"/>
        <end position="130"/>
    </location>
</feature>
<evidence type="ECO:0000256" key="2">
    <source>
        <dbReference type="ARBA" id="ARBA00054873"/>
    </source>
</evidence>
<name>A0AAV5QRC2_9ASCO</name>
<dbReference type="RefSeq" id="XP_064854433.1">
    <property type="nucleotide sequence ID" value="XM_064998361.1"/>
</dbReference>
<comment type="function">
    <text evidence="2">Involved in the assembly of mitochondrial and cytoplasmic iron-sulfur proteins. Probably involved in the binding of an intermediate of Fe/S cluster assembly.</text>
</comment>
<sequence>MFKNYSSLIRKLGSIEQKRLLSDSTKGSKRYIQTINQAPTSSTFSYVPLKSNPSSVEQNSASQWNRHTLASGTRKSLNKAANSPDLGGNKSAKDNSGSNMIGRKLGNSLSKRAANSTLTSGNTPSASSTDIKPKPRRRQLKPRKSLITCTSGARERLRDLFNQPNPQYIKVGVKNRGCSGLSYHLEYVSKPEKFDEIVKLGDDLMIIIDSKALFSIIGSEMDYVEDKLSSRFVFNNPNSKGSCGCGESFMV</sequence>
<keyword evidence="7" id="KW-1185">Reference proteome</keyword>
<dbReference type="Pfam" id="PF01521">
    <property type="entry name" value="Fe-S_biosyn"/>
    <property type="match status" value="1"/>
</dbReference>
<dbReference type="PANTHER" id="PTHR10072">
    <property type="entry name" value="IRON-SULFUR CLUSTER ASSEMBLY PROTEIN"/>
    <property type="match status" value="1"/>
</dbReference>
<dbReference type="InterPro" id="IPR035903">
    <property type="entry name" value="HesB-like_dom_sf"/>
</dbReference>
<dbReference type="InterPro" id="IPR016092">
    <property type="entry name" value="ATAP"/>
</dbReference>
<dbReference type="InterPro" id="IPR050322">
    <property type="entry name" value="Fe-S_cluster_asmbl/transfer"/>
</dbReference>
<comment type="caution">
    <text evidence="6">The sequence shown here is derived from an EMBL/GenBank/DDBJ whole genome shotgun (WGS) entry which is preliminary data.</text>
</comment>
<dbReference type="NCBIfam" id="TIGR00049">
    <property type="entry name" value="iron-sulfur cluster assembly accessory protein"/>
    <property type="match status" value="1"/>
</dbReference>
<dbReference type="Proteomes" id="UP001360560">
    <property type="component" value="Unassembled WGS sequence"/>
</dbReference>
<dbReference type="GO" id="GO:0051537">
    <property type="term" value="F:2 iron, 2 sulfur cluster binding"/>
    <property type="evidence" value="ECO:0007669"/>
    <property type="project" value="TreeGrafter"/>
</dbReference>
<evidence type="ECO:0000256" key="4">
    <source>
        <dbReference type="SAM" id="MobiDB-lite"/>
    </source>
</evidence>
<comment type="similarity">
    <text evidence="1">Belongs to the HesB/IscA family.</text>
</comment>
<feature type="region of interest" description="Disordered" evidence="4">
    <location>
        <begin position="43"/>
        <end position="146"/>
    </location>
</feature>
<evidence type="ECO:0000256" key="1">
    <source>
        <dbReference type="ARBA" id="ARBA00006718"/>
    </source>
</evidence>
<dbReference type="InterPro" id="IPR000361">
    <property type="entry name" value="ATAP_core_dom"/>
</dbReference>
<feature type="compositionally biased region" description="Polar residues" evidence="4">
    <location>
        <begin position="43"/>
        <end position="81"/>
    </location>
</feature>
<dbReference type="SUPFAM" id="SSF89360">
    <property type="entry name" value="HesB-like domain"/>
    <property type="match status" value="1"/>
</dbReference>
<dbReference type="PANTHER" id="PTHR10072:SF41">
    <property type="entry name" value="IRON-SULFUR CLUSTER ASSEMBLY 1 HOMOLOG, MITOCHONDRIAL"/>
    <property type="match status" value="1"/>
</dbReference>
<dbReference type="FunFam" id="2.60.300.12:FF:000001">
    <property type="entry name" value="Iron-binding protein IscA"/>
    <property type="match status" value="1"/>
</dbReference>
<reference evidence="6 7" key="1">
    <citation type="journal article" date="2023" name="Elife">
        <title>Identification of key yeast species and microbe-microbe interactions impacting larval growth of Drosophila in the wild.</title>
        <authorList>
            <person name="Mure A."/>
            <person name="Sugiura Y."/>
            <person name="Maeda R."/>
            <person name="Honda K."/>
            <person name="Sakurai N."/>
            <person name="Takahashi Y."/>
            <person name="Watada M."/>
            <person name="Katoh T."/>
            <person name="Gotoh A."/>
            <person name="Gotoh Y."/>
            <person name="Taniguchi I."/>
            <person name="Nakamura K."/>
            <person name="Hayashi T."/>
            <person name="Katayama T."/>
            <person name="Uemura T."/>
            <person name="Hattori Y."/>
        </authorList>
    </citation>
    <scope>NUCLEOTIDE SEQUENCE [LARGE SCALE GENOMIC DNA]</scope>
    <source>
        <strain evidence="6 7">SC-9</strain>
    </source>
</reference>
<proteinExistence type="inferred from homology"/>
<dbReference type="Gene3D" id="2.60.300.12">
    <property type="entry name" value="HesB-like domain"/>
    <property type="match status" value="1"/>
</dbReference>
<dbReference type="InterPro" id="IPR017870">
    <property type="entry name" value="FeS_cluster_insertion_CS"/>
</dbReference>
<protein>
    <recommendedName>
        <fullName evidence="3">Iron-sulfur assembly protein 1</fullName>
    </recommendedName>
</protein>
<dbReference type="GO" id="GO:0016226">
    <property type="term" value="P:iron-sulfur cluster assembly"/>
    <property type="evidence" value="ECO:0007669"/>
    <property type="project" value="InterPro"/>
</dbReference>
<dbReference type="PROSITE" id="PS01152">
    <property type="entry name" value="HESB"/>
    <property type="match status" value="1"/>
</dbReference>
<evidence type="ECO:0000256" key="3">
    <source>
        <dbReference type="ARBA" id="ARBA00071673"/>
    </source>
</evidence>
<evidence type="ECO:0000259" key="5">
    <source>
        <dbReference type="Pfam" id="PF01521"/>
    </source>
</evidence>